<keyword evidence="3" id="KW-1185">Reference proteome</keyword>
<evidence type="ECO:0000256" key="1">
    <source>
        <dbReference type="SAM" id="SignalP"/>
    </source>
</evidence>
<name>A0A2R8ALJ0_9RHOB</name>
<protein>
    <recommendedName>
        <fullName evidence="4">Autotransporter domain-containing protein</fullName>
    </recommendedName>
</protein>
<dbReference type="EMBL" id="OMOI01000001">
    <property type="protein sequence ID" value="SPF76789.1"/>
    <property type="molecule type" value="Genomic_DNA"/>
</dbReference>
<evidence type="ECO:0008006" key="4">
    <source>
        <dbReference type="Google" id="ProtNLM"/>
    </source>
</evidence>
<accession>A0A2R8ALJ0</accession>
<feature type="signal peptide" evidence="1">
    <location>
        <begin position="1"/>
        <end position="33"/>
    </location>
</feature>
<sequence>MNSQSKRVRSNAKRTISLLASSTAIMISGAQVAQSEIFIIDTDVVTTNGGATVDGGDTIRVTSSGSIVAAGRGLYATGNANTLINNGSITSSDDGIRATSDENIIINNGSITTTTSSDEGITADDRNTVRNTGEIRTSGSSAEGIFLDNENTIDNSGLIKTSGSSAEGIDVDNFNTITNSGRVITTGSVSEGINAQDNSSVVNTGFVRTNGSSADGIEVDDLGTVDNSGIVKTFGDSADGINADDFGSVINSGSITTAGTFSDGIETDIEGQVTNSGSVRTTGTGASAIRARGIDSVIVNSGILATEGDGARGIWSTASGVSITNSGTISSDQELSILMQGANAELTLLEGSVLIGDVGFWAGDTATLNFGPGLSAVVKTDGGLPATINIASGIYSVVGGDTIVTADVSEYTARDVMASDFGRLIADAIPAPSGDAQVARGSLALGKPTWAKVFGASHSGSGGTDYMAFRGYSSGVIVGRDGDGGMGYFGGVGLQHYVSRDSSAFDTKAQSLFAGIYGTLGGGDYSLALGVMKSDTTRQVANNTVASGLEEVSADYTSIFIAPTYTLDGVIGGGNNSLRLRYMGVWHDAHNFGFSGADLDVDASSSHTVEARLEFRSPLDGSDYLRYGVDAVYQDGQQIDVNLGGSPFAVSSGADGWSGRLFAGIEAGAGRLELSYDTEERFAASAGWSLSF</sequence>
<evidence type="ECO:0000313" key="2">
    <source>
        <dbReference type="EMBL" id="SPF76789.1"/>
    </source>
</evidence>
<dbReference type="AlphaFoldDB" id="A0A2R8ALJ0"/>
<gene>
    <name evidence="2" type="ORF">ALP8811_01803</name>
</gene>
<keyword evidence="1" id="KW-0732">Signal</keyword>
<reference evidence="2 3" key="1">
    <citation type="submission" date="2018-03" db="EMBL/GenBank/DDBJ databases">
        <authorList>
            <person name="Keele B.F."/>
        </authorList>
    </citation>
    <scope>NUCLEOTIDE SEQUENCE [LARGE SCALE GENOMIC DNA]</scope>
    <source>
        <strain evidence="2 3">CECT 8811</strain>
    </source>
</reference>
<evidence type="ECO:0000313" key="3">
    <source>
        <dbReference type="Proteomes" id="UP000244911"/>
    </source>
</evidence>
<organism evidence="2 3">
    <name type="scientific">Aliiroseovarius pelagivivens</name>
    <dbReference type="NCBI Taxonomy" id="1639690"/>
    <lineage>
        <taxon>Bacteria</taxon>
        <taxon>Pseudomonadati</taxon>
        <taxon>Pseudomonadota</taxon>
        <taxon>Alphaproteobacteria</taxon>
        <taxon>Rhodobacterales</taxon>
        <taxon>Paracoccaceae</taxon>
        <taxon>Aliiroseovarius</taxon>
    </lineage>
</organism>
<feature type="chain" id="PRO_5015328700" description="Autotransporter domain-containing protein" evidence="1">
    <location>
        <begin position="34"/>
        <end position="692"/>
    </location>
</feature>
<proteinExistence type="predicted"/>
<dbReference type="Proteomes" id="UP000244911">
    <property type="component" value="Unassembled WGS sequence"/>
</dbReference>